<proteinExistence type="predicted"/>
<dbReference type="AlphaFoldDB" id="A0A1G2BIM6"/>
<name>A0A1G2BIM6_9BACT</name>
<organism evidence="2 3">
    <name type="scientific">Candidatus Komeilibacteria bacterium RIFCSPHIGHO2_01_FULL_52_14</name>
    <dbReference type="NCBI Taxonomy" id="1798549"/>
    <lineage>
        <taxon>Bacteria</taxon>
        <taxon>Candidatus Komeiliibacteriota</taxon>
    </lineage>
</organism>
<keyword evidence="1" id="KW-0472">Membrane</keyword>
<dbReference type="EMBL" id="MHKK01000047">
    <property type="protein sequence ID" value="OGY88952.1"/>
    <property type="molecule type" value="Genomic_DNA"/>
</dbReference>
<dbReference type="Proteomes" id="UP000177817">
    <property type="component" value="Unassembled WGS sequence"/>
</dbReference>
<comment type="caution">
    <text evidence="2">The sequence shown here is derived from an EMBL/GenBank/DDBJ whole genome shotgun (WGS) entry which is preliminary data.</text>
</comment>
<evidence type="ECO:0008006" key="4">
    <source>
        <dbReference type="Google" id="ProtNLM"/>
    </source>
</evidence>
<feature type="transmembrane region" description="Helical" evidence="1">
    <location>
        <begin position="12"/>
        <end position="31"/>
    </location>
</feature>
<evidence type="ECO:0000313" key="2">
    <source>
        <dbReference type="EMBL" id="OGY88952.1"/>
    </source>
</evidence>
<reference evidence="2 3" key="1">
    <citation type="journal article" date="2016" name="Nat. Commun.">
        <title>Thousands of microbial genomes shed light on interconnected biogeochemical processes in an aquifer system.</title>
        <authorList>
            <person name="Anantharaman K."/>
            <person name="Brown C.T."/>
            <person name="Hug L.A."/>
            <person name="Sharon I."/>
            <person name="Castelle C.J."/>
            <person name="Probst A.J."/>
            <person name="Thomas B.C."/>
            <person name="Singh A."/>
            <person name="Wilkins M.J."/>
            <person name="Karaoz U."/>
            <person name="Brodie E.L."/>
            <person name="Williams K.H."/>
            <person name="Hubbard S.S."/>
            <person name="Banfield J.F."/>
        </authorList>
    </citation>
    <scope>NUCLEOTIDE SEQUENCE [LARGE SCALE GENOMIC DNA]</scope>
</reference>
<gene>
    <name evidence="2" type="ORF">A2677_00685</name>
</gene>
<dbReference type="Pfam" id="PF07963">
    <property type="entry name" value="N_methyl"/>
    <property type="match status" value="1"/>
</dbReference>
<dbReference type="InterPro" id="IPR012902">
    <property type="entry name" value="N_methyl_site"/>
</dbReference>
<evidence type="ECO:0000256" key="1">
    <source>
        <dbReference type="SAM" id="Phobius"/>
    </source>
</evidence>
<sequence>MKRQDGYTIVELLVYMAISTLAIVVLTSFMVDVTKYAASTRARKDIEENARLVFSRMTQDIRSARVLNAVGAGSNELDFQNGVGAALGYRWNTGSFILEYNDGSGTWTALTTDKVRVTNLNFTNQTTGNPDEVTVDLELHQKNPSAPAGQQYGIHLVTTVIRHGSVY</sequence>
<keyword evidence="1" id="KW-1133">Transmembrane helix</keyword>
<evidence type="ECO:0000313" key="3">
    <source>
        <dbReference type="Proteomes" id="UP000177817"/>
    </source>
</evidence>
<accession>A0A1G2BIM6</accession>
<keyword evidence="1" id="KW-0812">Transmembrane</keyword>
<protein>
    <recommendedName>
        <fullName evidence="4">Type II secretion system protein GspI C-terminal domain-containing protein</fullName>
    </recommendedName>
</protein>